<dbReference type="InterPro" id="IPR015797">
    <property type="entry name" value="NUDIX_hydrolase-like_dom_sf"/>
</dbReference>
<keyword evidence="6" id="KW-1185">Reference proteome</keyword>
<dbReference type="InterPro" id="IPR020084">
    <property type="entry name" value="NUDIX_hydrolase_CS"/>
</dbReference>
<dbReference type="PANTHER" id="PTHR43736">
    <property type="entry name" value="ADP-RIBOSE PYROPHOSPHATASE"/>
    <property type="match status" value="1"/>
</dbReference>
<dbReference type="CDD" id="cd18873">
    <property type="entry name" value="NUDIX_NadM_like"/>
    <property type="match status" value="1"/>
</dbReference>
<dbReference type="AlphaFoldDB" id="A0A2T1M2H8"/>
<dbReference type="PROSITE" id="PS51462">
    <property type="entry name" value="NUDIX"/>
    <property type="match status" value="1"/>
</dbReference>
<name>A0A2T1M2H8_9CHRO</name>
<evidence type="ECO:0000256" key="3">
    <source>
        <dbReference type="RuleBase" id="RU003476"/>
    </source>
</evidence>
<dbReference type="GO" id="GO:0016787">
    <property type="term" value="F:hydrolase activity"/>
    <property type="evidence" value="ECO:0007669"/>
    <property type="project" value="UniProtKB-KW"/>
</dbReference>
<feature type="domain" description="Nudix hydrolase" evidence="4">
    <location>
        <begin position="18"/>
        <end position="146"/>
    </location>
</feature>
<proteinExistence type="inferred from homology"/>
<dbReference type="EMBL" id="PXOH01000002">
    <property type="protein sequence ID" value="PSF38951.1"/>
    <property type="molecule type" value="Genomic_DNA"/>
</dbReference>
<evidence type="ECO:0000259" key="4">
    <source>
        <dbReference type="PROSITE" id="PS51462"/>
    </source>
</evidence>
<keyword evidence="2 3" id="KW-0378">Hydrolase</keyword>
<evidence type="ECO:0000313" key="6">
    <source>
        <dbReference type="Proteomes" id="UP000239001"/>
    </source>
</evidence>
<dbReference type="Proteomes" id="UP000239001">
    <property type="component" value="Unassembled WGS sequence"/>
</dbReference>
<comment type="similarity">
    <text evidence="1 3">Belongs to the Nudix hydrolase family.</text>
</comment>
<comment type="caution">
    <text evidence="5">The sequence shown here is derived from an EMBL/GenBank/DDBJ whole genome shotgun (WGS) entry which is preliminary data.</text>
</comment>
<dbReference type="PROSITE" id="PS00893">
    <property type="entry name" value="NUDIX_BOX"/>
    <property type="match status" value="1"/>
</dbReference>
<gene>
    <name evidence="5" type="ORF">C7H19_02540</name>
</gene>
<dbReference type="Gene3D" id="3.90.79.10">
    <property type="entry name" value="Nucleoside Triphosphate Pyrophosphohydrolase"/>
    <property type="match status" value="1"/>
</dbReference>
<dbReference type="OrthoDB" id="9787476at2"/>
<sequence>MGRLWQIFQTVLGIIFRHPITGTTIIPILPNGQIVLVRRFDTGQWGLPGGIIDWGEDVSTAAHRELKEETGLTLIKIRRLVGVYSAPDRDPRIHSISILIEADVEGRFEVQDTLEVTEIKAFSLDELPLGNLSHDHEQQLTDYLQGTTVLA</sequence>
<evidence type="ECO:0000313" key="5">
    <source>
        <dbReference type="EMBL" id="PSF38951.1"/>
    </source>
</evidence>
<dbReference type="Pfam" id="PF00293">
    <property type="entry name" value="NUDIX"/>
    <property type="match status" value="1"/>
</dbReference>
<evidence type="ECO:0000256" key="2">
    <source>
        <dbReference type="ARBA" id="ARBA00022801"/>
    </source>
</evidence>
<organism evidence="5 6">
    <name type="scientific">Aphanothece hegewaldii CCALA 016</name>
    <dbReference type="NCBI Taxonomy" id="2107694"/>
    <lineage>
        <taxon>Bacteria</taxon>
        <taxon>Bacillati</taxon>
        <taxon>Cyanobacteriota</taxon>
        <taxon>Cyanophyceae</taxon>
        <taxon>Oscillatoriophycideae</taxon>
        <taxon>Chroococcales</taxon>
        <taxon>Aphanothecaceae</taxon>
        <taxon>Aphanothece</taxon>
    </lineage>
</organism>
<dbReference type="InterPro" id="IPR020476">
    <property type="entry name" value="Nudix_hydrolase"/>
</dbReference>
<dbReference type="SUPFAM" id="SSF55811">
    <property type="entry name" value="Nudix"/>
    <property type="match status" value="1"/>
</dbReference>
<dbReference type="PRINTS" id="PR00502">
    <property type="entry name" value="NUDIXFAMILY"/>
</dbReference>
<protein>
    <submittedName>
        <fullName evidence="5">NUDIX hydrolase</fullName>
    </submittedName>
</protein>
<reference evidence="5 6" key="1">
    <citation type="submission" date="2018-03" db="EMBL/GenBank/DDBJ databases">
        <title>The ancient ancestry and fast evolution of plastids.</title>
        <authorList>
            <person name="Moore K.R."/>
            <person name="Magnabosco C."/>
            <person name="Momper L."/>
            <person name="Gold D.A."/>
            <person name="Bosak T."/>
            <person name="Fournier G.P."/>
        </authorList>
    </citation>
    <scope>NUCLEOTIDE SEQUENCE [LARGE SCALE GENOMIC DNA]</scope>
    <source>
        <strain evidence="5 6">CCALA 016</strain>
    </source>
</reference>
<accession>A0A2T1M2H8</accession>
<dbReference type="RefSeq" id="WP_106455316.1">
    <property type="nucleotide sequence ID" value="NZ_PXOH01000002.1"/>
</dbReference>
<dbReference type="InterPro" id="IPR000086">
    <property type="entry name" value="NUDIX_hydrolase_dom"/>
</dbReference>
<reference evidence="5 6" key="2">
    <citation type="submission" date="2018-03" db="EMBL/GenBank/DDBJ databases">
        <authorList>
            <person name="Keele B.F."/>
        </authorList>
    </citation>
    <scope>NUCLEOTIDE SEQUENCE [LARGE SCALE GENOMIC DNA]</scope>
    <source>
        <strain evidence="5 6">CCALA 016</strain>
    </source>
</reference>
<dbReference type="PANTHER" id="PTHR43736:SF1">
    <property type="entry name" value="DIHYDRONEOPTERIN TRIPHOSPHATE DIPHOSPHATASE"/>
    <property type="match status" value="1"/>
</dbReference>
<evidence type="ECO:0000256" key="1">
    <source>
        <dbReference type="ARBA" id="ARBA00005582"/>
    </source>
</evidence>